<sequence>MSKKVSIALCGFGRIGQVHLESLLHHPDVAVTAIVDVDFERVKAKADSLGVAAFKTMGELLGDGKVKVDGVLICTPTSTHVDYIRQALLAGKQVMCEKPISNSIQEVDELYTLAKEKGLHLLCGFHRRYDPNFAKLKDVVSSGTVGKLLKVRSISRDNPLHVSVEYLKVSGGIIADTASHDIDMVRHITGEDPVTVYATGSASNPAIAAIPDHDQLDMIFTFPSGVIAAIDISRTAAYGYDQRLEILAEKGSVVVDNQKQTTVVVGLIDGFKSEPPCFSFPERYKEAYRTEVGHFVDLVKGTAKEARLSHKDVHNITAILKACQQSLKEGVPVKLSKELI</sequence>
<reference evidence="5" key="1">
    <citation type="journal article" date="2020" name="J. Eukaryot. Microbiol.">
        <title>De novo Sequencing, Assembly and Annotation of the Transcriptome for the Free-Living Testate Amoeba Arcella intermedia.</title>
        <authorList>
            <person name="Ribeiro G.M."/>
            <person name="Porfirio-Sousa A.L."/>
            <person name="Maurer-Alcala X.X."/>
            <person name="Katz L.A."/>
            <person name="Lahr D.J.G."/>
        </authorList>
    </citation>
    <scope>NUCLEOTIDE SEQUENCE</scope>
</reference>
<accession>A0A6B2L8X6</accession>
<evidence type="ECO:0000259" key="3">
    <source>
        <dbReference type="Pfam" id="PF01408"/>
    </source>
</evidence>
<dbReference type="SUPFAM" id="SSF55347">
    <property type="entry name" value="Glyceraldehyde-3-phosphate dehydrogenase-like, C-terminal domain"/>
    <property type="match status" value="1"/>
</dbReference>
<organism evidence="5">
    <name type="scientific">Arcella intermedia</name>
    <dbReference type="NCBI Taxonomy" id="1963864"/>
    <lineage>
        <taxon>Eukaryota</taxon>
        <taxon>Amoebozoa</taxon>
        <taxon>Tubulinea</taxon>
        <taxon>Elardia</taxon>
        <taxon>Arcellinida</taxon>
        <taxon>Sphaerothecina</taxon>
        <taxon>Arcellidae</taxon>
        <taxon>Arcella</taxon>
    </lineage>
</organism>
<dbReference type="GO" id="GO:0000166">
    <property type="term" value="F:nucleotide binding"/>
    <property type="evidence" value="ECO:0007669"/>
    <property type="project" value="InterPro"/>
</dbReference>
<evidence type="ECO:0000313" key="5">
    <source>
        <dbReference type="EMBL" id="NDV33469.1"/>
    </source>
</evidence>
<dbReference type="Gene3D" id="3.40.50.720">
    <property type="entry name" value="NAD(P)-binding Rossmann-like Domain"/>
    <property type="match status" value="1"/>
</dbReference>
<comment type="similarity">
    <text evidence="1">Belongs to the Gfo/Idh/MocA family.</text>
</comment>
<evidence type="ECO:0000256" key="1">
    <source>
        <dbReference type="ARBA" id="ARBA00010928"/>
    </source>
</evidence>
<dbReference type="GO" id="GO:0005737">
    <property type="term" value="C:cytoplasm"/>
    <property type="evidence" value="ECO:0007669"/>
    <property type="project" value="TreeGrafter"/>
</dbReference>
<dbReference type="EMBL" id="GIBP01004500">
    <property type="protein sequence ID" value="NDV33469.1"/>
    <property type="molecule type" value="Transcribed_RNA"/>
</dbReference>
<name>A0A6B2L8X6_9EUKA</name>
<dbReference type="PANTHER" id="PTHR42840">
    <property type="entry name" value="NAD(P)-BINDING ROSSMANN-FOLD SUPERFAMILY PROTEIN-RELATED"/>
    <property type="match status" value="1"/>
</dbReference>
<dbReference type="AlphaFoldDB" id="A0A6B2L8X6"/>
<proteinExistence type="inferred from homology"/>
<dbReference type="InterPro" id="IPR000683">
    <property type="entry name" value="Gfo/Idh/MocA-like_OxRdtase_N"/>
</dbReference>
<dbReference type="Pfam" id="PF01408">
    <property type="entry name" value="GFO_IDH_MocA"/>
    <property type="match status" value="1"/>
</dbReference>
<keyword evidence="2" id="KW-0560">Oxidoreductase</keyword>
<evidence type="ECO:0000256" key="2">
    <source>
        <dbReference type="ARBA" id="ARBA00023002"/>
    </source>
</evidence>
<dbReference type="Pfam" id="PF22725">
    <property type="entry name" value="GFO_IDH_MocA_C3"/>
    <property type="match status" value="1"/>
</dbReference>
<dbReference type="Gene3D" id="3.30.360.10">
    <property type="entry name" value="Dihydrodipicolinate Reductase, domain 2"/>
    <property type="match status" value="1"/>
</dbReference>
<feature type="domain" description="GFO/IDH/MocA-like oxidoreductase" evidence="4">
    <location>
        <begin position="133"/>
        <end position="253"/>
    </location>
</feature>
<dbReference type="GO" id="GO:0016491">
    <property type="term" value="F:oxidoreductase activity"/>
    <property type="evidence" value="ECO:0007669"/>
    <property type="project" value="UniProtKB-KW"/>
</dbReference>
<dbReference type="PANTHER" id="PTHR42840:SF3">
    <property type="entry name" value="BINDING ROSSMANN FOLD OXIDOREDUCTASE, PUTATIVE (AFU_ORTHOLOGUE AFUA_2G10240)-RELATED"/>
    <property type="match status" value="1"/>
</dbReference>
<dbReference type="InterPro" id="IPR036291">
    <property type="entry name" value="NAD(P)-bd_dom_sf"/>
</dbReference>
<dbReference type="GO" id="GO:0006740">
    <property type="term" value="P:NADPH regeneration"/>
    <property type="evidence" value="ECO:0007669"/>
    <property type="project" value="TreeGrafter"/>
</dbReference>
<feature type="domain" description="Gfo/Idh/MocA-like oxidoreductase N-terminal" evidence="3">
    <location>
        <begin position="6"/>
        <end position="124"/>
    </location>
</feature>
<protein>
    <recommendedName>
        <fullName evidence="6">Gfo/Idh/MocA-like oxidoreductase N-terminal domain-containing protein</fullName>
    </recommendedName>
</protein>
<dbReference type="InterPro" id="IPR055170">
    <property type="entry name" value="GFO_IDH_MocA-like_dom"/>
</dbReference>
<dbReference type="SUPFAM" id="SSF51735">
    <property type="entry name" value="NAD(P)-binding Rossmann-fold domains"/>
    <property type="match status" value="1"/>
</dbReference>
<evidence type="ECO:0008006" key="6">
    <source>
        <dbReference type="Google" id="ProtNLM"/>
    </source>
</evidence>
<evidence type="ECO:0000259" key="4">
    <source>
        <dbReference type="Pfam" id="PF22725"/>
    </source>
</evidence>